<dbReference type="AlphaFoldDB" id="A0A955E0C9"/>
<dbReference type="NCBIfam" id="NF001810">
    <property type="entry name" value="PRK00529.1"/>
    <property type="match status" value="1"/>
</dbReference>
<dbReference type="SUPFAM" id="SSF50104">
    <property type="entry name" value="Translation proteins SH3-like domain"/>
    <property type="match status" value="1"/>
</dbReference>
<dbReference type="NCBIfam" id="TIGR00038">
    <property type="entry name" value="efp"/>
    <property type="match status" value="1"/>
</dbReference>
<dbReference type="SMART" id="SM01185">
    <property type="entry name" value="EFP"/>
    <property type="match status" value="1"/>
</dbReference>
<dbReference type="Pfam" id="PF08207">
    <property type="entry name" value="EFP_N"/>
    <property type="match status" value="1"/>
</dbReference>
<comment type="caution">
    <text evidence="12">The sequence shown here is derived from an EMBL/GenBank/DDBJ whole genome shotgun (WGS) entry which is preliminary data.</text>
</comment>
<evidence type="ECO:0000256" key="2">
    <source>
        <dbReference type="ARBA" id="ARBA00004815"/>
    </source>
</evidence>
<dbReference type="InterPro" id="IPR008991">
    <property type="entry name" value="Translation_prot_SH3-like_sf"/>
</dbReference>
<evidence type="ECO:0000256" key="8">
    <source>
        <dbReference type="NCBIfam" id="TIGR00038"/>
    </source>
</evidence>
<evidence type="ECO:0000256" key="1">
    <source>
        <dbReference type="ARBA" id="ARBA00004496"/>
    </source>
</evidence>
<sequence>MIATELKTGTIFKENEVPYLVLKYTHTKVARSGANVKVKAKSLLNGSVIEKSYNGTTKLEEADIFRKSAQYLYKEGGYIFMDPDTFEQFTIPEDILGESAQFLREGESVQVLYFEDAPISVELPISMLFEVTYTEPGFKGNTVSNVYKDATVDNGAVVKVPSFINIGEKVKIDTRTGEYISRA</sequence>
<dbReference type="GO" id="GO:0005829">
    <property type="term" value="C:cytosol"/>
    <property type="evidence" value="ECO:0007669"/>
    <property type="project" value="UniProtKB-ARBA"/>
</dbReference>
<dbReference type="InterPro" id="IPR013185">
    <property type="entry name" value="Transl_elong_KOW-like"/>
</dbReference>
<dbReference type="SUPFAM" id="SSF50249">
    <property type="entry name" value="Nucleic acid-binding proteins"/>
    <property type="match status" value="2"/>
</dbReference>
<feature type="domain" description="Translation elongation factor P/YeiP central" evidence="11">
    <location>
        <begin position="66"/>
        <end position="119"/>
    </location>
</feature>
<dbReference type="FunFam" id="2.40.50.140:FF:000009">
    <property type="entry name" value="Elongation factor P"/>
    <property type="match status" value="1"/>
</dbReference>
<keyword evidence="5 7" id="KW-0251">Elongation factor</keyword>
<keyword evidence="6 7" id="KW-0648">Protein biosynthesis</keyword>
<dbReference type="InterPro" id="IPR014722">
    <property type="entry name" value="Rib_uL2_dom2"/>
</dbReference>
<dbReference type="HAMAP" id="MF_00141">
    <property type="entry name" value="EF_P"/>
    <property type="match status" value="1"/>
</dbReference>
<comment type="function">
    <text evidence="7">Involved in peptide bond synthesis. Stimulates efficient translation and peptide-bond synthesis on native or reconstituted 70S ribosomes in vitro. Probably functions indirectly by altering the affinity of the ribosome for aminoacyl-tRNA, thus increasing their reactivity as acceptors for peptidyl transferase.</text>
</comment>
<evidence type="ECO:0000256" key="3">
    <source>
        <dbReference type="ARBA" id="ARBA00009479"/>
    </source>
</evidence>
<dbReference type="InterPro" id="IPR011768">
    <property type="entry name" value="Transl_elongation_fac_P"/>
</dbReference>
<reference evidence="12" key="2">
    <citation type="journal article" date="2021" name="Microbiome">
        <title>Successional dynamics and alternative stable states in a saline activated sludge microbial community over 9 years.</title>
        <authorList>
            <person name="Wang Y."/>
            <person name="Ye J."/>
            <person name="Ju F."/>
            <person name="Liu L."/>
            <person name="Boyd J.A."/>
            <person name="Deng Y."/>
            <person name="Parks D.H."/>
            <person name="Jiang X."/>
            <person name="Yin X."/>
            <person name="Woodcroft B.J."/>
            <person name="Tyson G.W."/>
            <person name="Hugenholtz P."/>
            <person name="Polz M.F."/>
            <person name="Zhang T."/>
        </authorList>
    </citation>
    <scope>NUCLEOTIDE SEQUENCE</scope>
    <source>
        <strain evidence="12">HKST-UBA80</strain>
    </source>
</reference>
<reference evidence="12" key="1">
    <citation type="submission" date="2020-04" db="EMBL/GenBank/DDBJ databases">
        <authorList>
            <person name="Zhang T."/>
        </authorList>
    </citation>
    <scope>NUCLEOTIDE SEQUENCE</scope>
    <source>
        <strain evidence="12">HKST-UBA80</strain>
    </source>
</reference>
<organism evidence="12 13">
    <name type="scientific">candidate division WWE3 bacterium</name>
    <dbReference type="NCBI Taxonomy" id="2053526"/>
    <lineage>
        <taxon>Bacteria</taxon>
        <taxon>Katanobacteria</taxon>
    </lineage>
</organism>
<evidence type="ECO:0000256" key="9">
    <source>
        <dbReference type="RuleBase" id="RU004389"/>
    </source>
</evidence>
<dbReference type="EMBL" id="JAGQNY010000023">
    <property type="protein sequence ID" value="MCA9302466.1"/>
    <property type="molecule type" value="Genomic_DNA"/>
</dbReference>
<evidence type="ECO:0000256" key="5">
    <source>
        <dbReference type="ARBA" id="ARBA00022768"/>
    </source>
</evidence>
<dbReference type="PROSITE" id="PS01275">
    <property type="entry name" value="EFP"/>
    <property type="match status" value="1"/>
</dbReference>
<dbReference type="CDD" id="cd05794">
    <property type="entry name" value="S1_EF-P_repeat_2"/>
    <property type="match status" value="1"/>
</dbReference>
<evidence type="ECO:0000313" key="12">
    <source>
        <dbReference type="EMBL" id="MCA9302466.1"/>
    </source>
</evidence>
<evidence type="ECO:0000256" key="7">
    <source>
        <dbReference type="HAMAP-Rule" id="MF_00141"/>
    </source>
</evidence>
<dbReference type="InterPro" id="IPR015365">
    <property type="entry name" value="Elong-fact-P_C"/>
</dbReference>
<evidence type="ECO:0000313" key="13">
    <source>
        <dbReference type="Proteomes" id="UP000714817"/>
    </source>
</evidence>
<dbReference type="GO" id="GO:0043043">
    <property type="term" value="P:peptide biosynthetic process"/>
    <property type="evidence" value="ECO:0007669"/>
    <property type="project" value="InterPro"/>
</dbReference>
<name>A0A955E0C9_UNCKA</name>
<dbReference type="PIRSF" id="PIRSF005901">
    <property type="entry name" value="EF-P"/>
    <property type="match status" value="1"/>
</dbReference>
<evidence type="ECO:0000256" key="6">
    <source>
        <dbReference type="ARBA" id="ARBA00022917"/>
    </source>
</evidence>
<feature type="domain" description="Elongation factor P C-terminal" evidence="10">
    <location>
        <begin position="127"/>
        <end position="182"/>
    </location>
</feature>
<dbReference type="InterPro" id="IPR013852">
    <property type="entry name" value="Transl_elong_P/YeiP_CS"/>
</dbReference>
<dbReference type="Gene3D" id="2.30.30.30">
    <property type="match status" value="1"/>
</dbReference>
<protein>
    <recommendedName>
        <fullName evidence="7 8">Elongation factor P</fullName>
        <shortName evidence="7">EF-P</shortName>
    </recommendedName>
</protein>
<dbReference type="FunFam" id="2.40.50.140:FF:000004">
    <property type="entry name" value="Elongation factor P"/>
    <property type="match status" value="1"/>
</dbReference>
<dbReference type="Proteomes" id="UP000714817">
    <property type="component" value="Unassembled WGS sequence"/>
</dbReference>
<dbReference type="Pfam" id="PF09285">
    <property type="entry name" value="Elong-fact-P_C"/>
    <property type="match status" value="1"/>
</dbReference>
<gene>
    <name evidence="7 12" type="primary">efp</name>
    <name evidence="12" type="ORF">KDA10_03885</name>
</gene>
<comment type="subcellular location">
    <subcellularLocation>
        <location evidence="1 7">Cytoplasm</location>
    </subcellularLocation>
</comment>
<evidence type="ECO:0000259" key="10">
    <source>
        <dbReference type="SMART" id="SM00841"/>
    </source>
</evidence>
<comment type="pathway">
    <text evidence="2 7">Protein biosynthesis; polypeptide chain elongation.</text>
</comment>
<evidence type="ECO:0000256" key="4">
    <source>
        <dbReference type="ARBA" id="ARBA00022490"/>
    </source>
</evidence>
<dbReference type="InterPro" id="IPR020599">
    <property type="entry name" value="Transl_elong_fac_P/YeiP"/>
</dbReference>
<dbReference type="CDD" id="cd04470">
    <property type="entry name" value="S1_EF-P_repeat_1"/>
    <property type="match status" value="1"/>
</dbReference>
<dbReference type="InterPro" id="IPR012340">
    <property type="entry name" value="NA-bd_OB-fold"/>
</dbReference>
<dbReference type="Pfam" id="PF01132">
    <property type="entry name" value="EFP"/>
    <property type="match status" value="1"/>
</dbReference>
<dbReference type="SMART" id="SM00841">
    <property type="entry name" value="Elong-fact-P_C"/>
    <property type="match status" value="1"/>
</dbReference>
<keyword evidence="4 7" id="KW-0963">Cytoplasm</keyword>
<dbReference type="PANTHER" id="PTHR30053">
    <property type="entry name" value="ELONGATION FACTOR P"/>
    <property type="match status" value="1"/>
</dbReference>
<comment type="similarity">
    <text evidence="3 7 9">Belongs to the elongation factor P family.</text>
</comment>
<dbReference type="InterPro" id="IPR001059">
    <property type="entry name" value="Transl_elong_P/YeiP_cen"/>
</dbReference>
<proteinExistence type="inferred from homology"/>
<evidence type="ECO:0000259" key="11">
    <source>
        <dbReference type="SMART" id="SM01185"/>
    </source>
</evidence>
<accession>A0A955E0C9</accession>
<dbReference type="PANTHER" id="PTHR30053:SF14">
    <property type="entry name" value="TRANSLATION ELONGATION FACTOR KOW-LIKE DOMAIN-CONTAINING PROTEIN"/>
    <property type="match status" value="1"/>
</dbReference>
<dbReference type="GO" id="GO:0003746">
    <property type="term" value="F:translation elongation factor activity"/>
    <property type="evidence" value="ECO:0007669"/>
    <property type="project" value="UniProtKB-UniRule"/>
</dbReference>
<dbReference type="Gene3D" id="2.40.50.140">
    <property type="entry name" value="Nucleic acid-binding proteins"/>
    <property type="match status" value="2"/>
</dbReference>